<dbReference type="KEGG" id="tpf:TPHA_0I01320"/>
<evidence type="ECO:0000256" key="3">
    <source>
        <dbReference type="ARBA" id="ARBA00025779"/>
    </source>
</evidence>
<dbReference type="OMA" id="WCGIEFD"/>
<sequence length="252" mass="28418">MSSISVFVSSNFSSLTKEMSKEISLSELCQKMYPITGVSSEDMELTIESADGNKVKYQVNVMGSIDGIYPFKDFTGTNVTVHVVDPNKDSIVNQLLESGDNSDKYTYTLLEEDYQRRTDSVLQWKKDNKLGKYDPKYQAGLLKQRELQNSIAEKLQVNVRCSVKVSNKLERRGWLRYIGKLQAVANTDNSNDLWCGVEFDEPTGKNDGSINGVRYFGPVLKNHGGFVKPLYVETGDQFTPLESDLDFSDEEI</sequence>
<feature type="domain" description="CAP-Gly" evidence="4">
    <location>
        <begin position="185"/>
        <end position="228"/>
    </location>
</feature>
<dbReference type="HOGENOM" id="CLU_067577_2_0_1"/>
<dbReference type="GO" id="GO:0005634">
    <property type="term" value="C:nucleus"/>
    <property type="evidence" value="ECO:0007669"/>
    <property type="project" value="TreeGrafter"/>
</dbReference>
<dbReference type="GO" id="GO:0035371">
    <property type="term" value="C:microtubule plus-end"/>
    <property type="evidence" value="ECO:0007669"/>
    <property type="project" value="TreeGrafter"/>
</dbReference>
<dbReference type="SMART" id="SM01052">
    <property type="entry name" value="CAP_GLY"/>
    <property type="match status" value="1"/>
</dbReference>
<organism evidence="5 6">
    <name type="scientific">Tetrapisispora phaffii (strain ATCC 24235 / CBS 4417 / NBRC 1672 / NRRL Y-8282 / UCD 70-5)</name>
    <name type="common">Yeast</name>
    <name type="synonym">Fabospora phaffii</name>
    <dbReference type="NCBI Taxonomy" id="1071381"/>
    <lineage>
        <taxon>Eukaryota</taxon>
        <taxon>Fungi</taxon>
        <taxon>Dikarya</taxon>
        <taxon>Ascomycota</taxon>
        <taxon>Saccharomycotina</taxon>
        <taxon>Saccharomycetes</taxon>
        <taxon>Saccharomycetales</taxon>
        <taxon>Saccharomycetaceae</taxon>
        <taxon>Tetrapisispora</taxon>
    </lineage>
</organism>
<gene>
    <name evidence="5" type="primary">TPHA0I01320</name>
    <name evidence="5" type="ordered locus">TPHA_0I01320</name>
</gene>
<evidence type="ECO:0000256" key="2">
    <source>
        <dbReference type="ARBA" id="ARBA00022490"/>
    </source>
</evidence>
<dbReference type="RefSeq" id="XP_003687073.1">
    <property type="nucleotide sequence ID" value="XM_003687025.1"/>
</dbReference>
<keyword evidence="6" id="KW-1185">Reference proteome</keyword>
<evidence type="ECO:0000313" key="5">
    <source>
        <dbReference type="EMBL" id="CCE64639.1"/>
    </source>
</evidence>
<dbReference type="SUPFAM" id="SSF74924">
    <property type="entry name" value="Cap-Gly domain"/>
    <property type="match status" value="1"/>
</dbReference>
<dbReference type="GO" id="GO:0051010">
    <property type="term" value="F:microtubule plus-end binding"/>
    <property type="evidence" value="ECO:0007669"/>
    <property type="project" value="TreeGrafter"/>
</dbReference>
<dbReference type="OrthoDB" id="5295208at2759"/>
<dbReference type="Proteomes" id="UP000005666">
    <property type="component" value="Chromosome 9"/>
</dbReference>
<dbReference type="GO" id="GO:0031122">
    <property type="term" value="P:cytoplasmic microtubule organization"/>
    <property type="evidence" value="ECO:0007669"/>
    <property type="project" value="TreeGrafter"/>
</dbReference>
<name>G8BXL1_TETPH</name>
<dbReference type="InterPro" id="IPR000938">
    <property type="entry name" value="CAP-Gly_domain"/>
</dbReference>
<reference evidence="5 6" key="1">
    <citation type="journal article" date="2011" name="Proc. Natl. Acad. Sci. U.S.A.">
        <title>Evolutionary erosion of yeast sex chromosomes by mating-type switching accidents.</title>
        <authorList>
            <person name="Gordon J.L."/>
            <person name="Armisen D."/>
            <person name="Proux-Wera E."/>
            <person name="Oheigeartaigh S.S."/>
            <person name="Byrne K.P."/>
            <person name="Wolfe K.H."/>
        </authorList>
    </citation>
    <scope>NUCLEOTIDE SEQUENCE [LARGE SCALE GENOMIC DNA]</scope>
    <source>
        <strain evidence="6">ATCC 24235 / CBS 4417 / NBRC 1672 / NRRL Y-8282 / UCD 70-5</strain>
    </source>
</reference>
<evidence type="ECO:0000313" key="6">
    <source>
        <dbReference type="Proteomes" id="UP000005666"/>
    </source>
</evidence>
<dbReference type="STRING" id="1071381.G8BXL1"/>
<dbReference type="InterPro" id="IPR036859">
    <property type="entry name" value="CAP-Gly_dom_sf"/>
</dbReference>
<dbReference type="GeneID" id="11532882"/>
<dbReference type="GO" id="GO:0007023">
    <property type="term" value="P:post-chaperonin tubulin folding pathway"/>
    <property type="evidence" value="ECO:0007669"/>
    <property type="project" value="EnsemblFungi"/>
</dbReference>
<dbReference type="GO" id="GO:0005938">
    <property type="term" value="C:cell cortex"/>
    <property type="evidence" value="ECO:0007669"/>
    <property type="project" value="TreeGrafter"/>
</dbReference>
<protein>
    <recommendedName>
        <fullName evidence="4">CAP-Gly domain-containing protein</fullName>
    </recommendedName>
</protein>
<dbReference type="Pfam" id="PF14560">
    <property type="entry name" value="Ubiquitin_2"/>
    <property type="match status" value="1"/>
</dbReference>
<dbReference type="eggNOG" id="KOG3206">
    <property type="taxonomic scope" value="Eukaryota"/>
</dbReference>
<keyword evidence="2" id="KW-0963">Cytoplasm</keyword>
<proteinExistence type="inferred from homology"/>
<dbReference type="EMBL" id="HE612864">
    <property type="protein sequence ID" value="CCE64639.1"/>
    <property type="molecule type" value="Genomic_DNA"/>
</dbReference>
<dbReference type="PANTHER" id="PTHR18916:SF85">
    <property type="entry name" value="TUBULIN-FOLDING COFACTOR B"/>
    <property type="match status" value="1"/>
</dbReference>
<dbReference type="GO" id="GO:0043014">
    <property type="term" value="F:alpha-tubulin binding"/>
    <property type="evidence" value="ECO:0007669"/>
    <property type="project" value="EnsemblFungi"/>
</dbReference>
<dbReference type="PROSITE" id="PS00845">
    <property type="entry name" value="CAP_GLY_1"/>
    <property type="match status" value="1"/>
</dbReference>
<dbReference type="InterPro" id="IPR000626">
    <property type="entry name" value="Ubiquitin-like_dom"/>
</dbReference>
<dbReference type="Pfam" id="PF01302">
    <property type="entry name" value="CAP_GLY"/>
    <property type="match status" value="1"/>
</dbReference>
<dbReference type="Gene3D" id="2.30.30.190">
    <property type="entry name" value="CAP Gly-rich-like domain"/>
    <property type="match status" value="1"/>
</dbReference>
<comment type="similarity">
    <text evidence="3">Belongs to the TBCB family.</text>
</comment>
<dbReference type="Gene3D" id="3.10.20.90">
    <property type="entry name" value="Phosphatidylinositol 3-kinase Catalytic Subunit, Chain A, domain 1"/>
    <property type="match status" value="1"/>
</dbReference>
<dbReference type="PROSITE" id="PS50245">
    <property type="entry name" value="CAP_GLY_2"/>
    <property type="match status" value="1"/>
</dbReference>
<dbReference type="PANTHER" id="PTHR18916">
    <property type="entry name" value="DYNACTIN 1-RELATED MICROTUBULE-BINDING"/>
    <property type="match status" value="1"/>
</dbReference>
<evidence type="ECO:0000259" key="4">
    <source>
        <dbReference type="PROSITE" id="PS50245"/>
    </source>
</evidence>
<comment type="subcellular location">
    <subcellularLocation>
        <location evidence="1">Cytoplasm</location>
    </subcellularLocation>
</comment>
<evidence type="ECO:0000256" key="1">
    <source>
        <dbReference type="ARBA" id="ARBA00004496"/>
    </source>
</evidence>
<dbReference type="AlphaFoldDB" id="G8BXL1"/>
<accession>G8BXL1</accession>